<feature type="compositionally biased region" description="Basic and acidic residues" evidence="1">
    <location>
        <begin position="240"/>
        <end position="252"/>
    </location>
</feature>
<organism evidence="2 3">
    <name type="scientific">Cochliobolus sativus</name>
    <name type="common">Common root rot and spot blotch fungus</name>
    <name type="synonym">Bipolaris sorokiniana</name>
    <dbReference type="NCBI Taxonomy" id="45130"/>
    <lineage>
        <taxon>Eukaryota</taxon>
        <taxon>Fungi</taxon>
        <taxon>Dikarya</taxon>
        <taxon>Ascomycota</taxon>
        <taxon>Pezizomycotina</taxon>
        <taxon>Dothideomycetes</taxon>
        <taxon>Pleosporomycetidae</taxon>
        <taxon>Pleosporales</taxon>
        <taxon>Pleosporineae</taxon>
        <taxon>Pleosporaceae</taxon>
        <taxon>Bipolaris</taxon>
    </lineage>
</organism>
<proteinExistence type="predicted"/>
<comment type="caution">
    <text evidence="2">The sequence shown here is derived from an EMBL/GenBank/DDBJ whole genome shotgun (WGS) entry which is preliminary data.</text>
</comment>
<accession>A0A8H5ZAC1</accession>
<reference evidence="2" key="1">
    <citation type="submission" date="2019-11" db="EMBL/GenBank/DDBJ databases">
        <title>Bipolaris sorokiniana Genome sequencing.</title>
        <authorList>
            <person name="Wang H."/>
        </authorList>
    </citation>
    <scope>NUCLEOTIDE SEQUENCE</scope>
</reference>
<name>A0A8H5ZAC1_COCSA</name>
<feature type="compositionally biased region" description="Acidic residues" evidence="1">
    <location>
        <begin position="227"/>
        <end position="239"/>
    </location>
</feature>
<dbReference type="Proteomes" id="UP000624244">
    <property type="component" value="Unassembled WGS sequence"/>
</dbReference>
<protein>
    <submittedName>
        <fullName evidence="2">Uncharacterized protein</fullName>
    </submittedName>
</protein>
<dbReference type="EMBL" id="WNKQ01000024">
    <property type="protein sequence ID" value="KAF5844333.1"/>
    <property type="molecule type" value="Genomic_DNA"/>
</dbReference>
<gene>
    <name evidence="2" type="ORF">GGP41_004543</name>
</gene>
<evidence type="ECO:0000256" key="1">
    <source>
        <dbReference type="SAM" id="MobiDB-lite"/>
    </source>
</evidence>
<evidence type="ECO:0000313" key="2">
    <source>
        <dbReference type="EMBL" id="KAF5844333.1"/>
    </source>
</evidence>
<feature type="region of interest" description="Disordered" evidence="1">
    <location>
        <begin position="222"/>
        <end position="252"/>
    </location>
</feature>
<evidence type="ECO:0000313" key="3">
    <source>
        <dbReference type="Proteomes" id="UP000624244"/>
    </source>
</evidence>
<sequence length="252" mass="28588">MDLIVSKVRIELVDLAATYAADKHENVTISLISDFQRALFTILDESIRIKDLEQSEDLRDEMIHLFEDEYPTEPAWPYLNQLKKQDRCFAELGCRFKHGAALYKSSYCQEHFVCENHKSSPCIAKHGKVAGQKHQDKNDTKNVGKTALDVGSVSIEHLIRGELGNMMLGNEKSDEMNTERRLLGTGGLDKEKPPKPVVKDAVSMAKPSEDFYYSWANDFHYNTDSSPSDESELDDDVVNGEEKNWENADIGR</sequence>
<dbReference type="AlphaFoldDB" id="A0A8H5ZAC1"/>